<comment type="caution">
    <text evidence="1">The sequence shown here is derived from an EMBL/GenBank/DDBJ whole genome shotgun (WGS) entry which is preliminary data.</text>
</comment>
<dbReference type="InterPro" id="IPR010282">
    <property type="entry name" value="Uncharacterised_HutD/Ves"/>
</dbReference>
<dbReference type="InterPro" id="IPR014710">
    <property type="entry name" value="RmlC-like_jellyroll"/>
</dbReference>
<dbReference type="PANTHER" id="PTHR37943">
    <property type="entry name" value="PROTEIN VES"/>
    <property type="match status" value="1"/>
</dbReference>
<gene>
    <name evidence="1" type="ORF">CARN4_1509</name>
</gene>
<dbReference type="InterPro" id="IPR011051">
    <property type="entry name" value="RmlC_Cupin_sf"/>
</dbReference>
<accession>E6Q820</accession>
<dbReference type="SUPFAM" id="SSF51182">
    <property type="entry name" value="RmlC-like cupins"/>
    <property type="match status" value="1"/>
</dbReference>
<evidence type="ECO:0000313" key="1">
    <source>
        <dbReference type="EMBL" id="CBI03346.1"/>
    </source>
</evidence>
<name>E6Q820_9ZZZZ</name>
<evidence type="ECO:0008006" key="2">
    <source>
        <dbReference type="Google" id="ProtNLM"/>
    </source>
</evidence>
<proteinExistence type="predicted"/>
<organism evidence="1">
    <name type="scientific">mine drainage metagenome</name>
    <dbReference type="NCBI Taxonomy" id="410659"/>
    <lineage>
        <taxon>unclassified sequences</taxon>
        <taxon>metagenomes</taxon>
        <taxon>ecological metagenomes</taxon>
    </lineage>
</organism>
<dbReference type="Pfam" id="PF05962">
    <property type="entry name" value="HutD"/>
    <property type="match status" value="1"/>
</dbReference>
<protein>
    <recommendedName>
        <fullName evidence="2">HutD family protein</fullName>
    </recommendedName>
</protein>
<dbReference type="Gene3D" id="2.60.120.10">
    <property type="entry name" value="Jelly Rolls"/>
    <property type="match status" value="1"/>
</dbReference>
<sequence>MRIIRLADCPEVPWRNGAGTTRELLLEPDLRVTVAYERSGAAFSDFSGWSRTIVPLGAGFSLRLGERGEHAIPAFQAFAFAGAERARASLAAGPIEALNIMTRDGALAHRVVPFPHAPSPEAPLHSMLCFLARGALRLAGAALEAGTLALAEDAADREELARASASLPPEAILLAFQIERPSSIRS</sequence>
<dbReference type="AlphaFoldDB" id="E6Q820"/>
<reference evidence="1" key="1">
    <citation type="submission" date="2009-10" db="EMBL/GenBank/DDBJ databases">
        <title>Diversity of trophic interactions inside an arsenic-rich microbial ecosystem.</title>
        <authorList>
            <person name="Bertin P.N."/>
            <person name="Heinrich-Salmeron A."/>
            <person name="Pelletier E."/>
            <person name="Goulhen-Chollet F."/>
            <person name="Arsene-Ploetze F."/>
            <person name="Gallien S."/>
            <person name="Calteau A."/>
            <person name="Vallenet D."/>
            <person name="Casiot C."/>
            <person name="Chane-Woon-Ming B."/>
            <person name="Giloteaux L."/>
            <person name="Barakat M."/>
            <person name="Bonnefoy V."/>
            <person name="Bruneel O."/>
            <person name="Chandler M."/>
            <person name="Cleiss J."/>
            <person name="Duran R."/>
            <person name="Elbaz-Poulichet F."/>
            <person name="Fonknechten N."/>
            <person name="Lauga B."/>
            <person name="Mornico D."/>
            <person name="Ortet P."/>
            <person name="Schaeffer C."/>
            <person name="Siguier P."/>
            <person name="Alexander Thil Smith A."/>
            <person name="Van Dorsselaer A."/>
            <person name="Weissenbach J."/>
            <person name="Medigue C."/>
            <person name="Le Paslier D."/>
        </authorList>
    </citation>
    <scope>NUCLEOTIDE SEQUENCE</scope>
</reference>
<dbReference type="EMBL" id="CABO01000058">
    <property type="protein sequence ID" value="CBI03346.1"/>
    <property type="molecule type" value="Genomic_DNA"/>
</dbReference>
<dbReference type="PANTHER" id="PTHR37943:SF1">
    <property type="entry name" value="PROTEIN VES"/>
    <property type="match status" value="1"/>
</dbReference>